<dbReference type="RefSeq" id="WP_126537627.1">
    <property type="nucleotide sequence ID" value="NZ_BSPM01000008.1"/>
</dbReference>
<feature type="binding site" evidence="8">
    <location>
        <position position="26"/>
    </location>
    <ligand>
        <name>GTP</name>
        <dbReference type="ChEBI" id="CHEBI:37565"/>
    </ligand>
</feature>
<dbReference type="Gene3D" id="3.90.550.10">
    <property type="entry name" value="Spore Coat Polysaccharide Biosynthesis Protein SpsA, Chain A"/>
    <property type="match status" value="1"/>
</dbReference>
<keyword evidence="4 8" id="KW-0547">Nucleotide-binding</keyword>
<protein>
    <recommendedName>
        <fullName evidence="8">Molybdenum cofactor guanylyltransferase</fullName>
        <shortName evidence="8">MoCo guanylyltransferase</shortName>
        <ecNumber evidence="8">2.7.7.77</ecNumber>
    </recommendedName>
    <alternativeName>
        <fullName evidence="8">GTP:molybdopterin guanylyltransferase</fullName>
    </alternativeName>
    <alternativeName>
        <fullName evidence="8">Mo-MPT guanylyltransferase</fullName>
    </alternativeName>
    <alternativeName>
        <fullName evidence="8">Molybdopterin guanylyltransferase</fullName>
    </alternativeName>
    <alternativeName>
        <fullName evidence="8">Molybdopterin-guanine dinucleotide synthase</fullName>
        <shortName evidence="8">MGD synthase</shortName>
    </alternativeName>
</protein>
<comment type="similarity">
    <text evidence="8">Belongs to the MobA family.</text>
</comment>
<dbReference type="EMBL" id="SNXY01000006">
    <property type="protein sequence ID" value="TDP86210.1"/>
    <property type="molecule type" value="Genomic_DNA"/>
</dbReference>
<dbReference type="GO" id="GO:0005737">
    <property type="term" value="C:cytoplasm"/>
    <property type="evidence" value="ECO:0007669"/>
    <property type="project" value="UniProtKB-SubCell"/>
</dbReference>
<dbReference type="PANTHER" id="PTHR19136">
    <property type="entry name" value="MOLYBDENUM COFACTOR GUANYLYLTRANSFERASE"/>
    <property type="match status" value="1"/>
</dbReference>
<dbReference type="Pfam" id="PF12804">
    <property type="entry name" value="NTP_transf_3"/>
    <property type="match status" value="1"/>
</dbReference>
<organism evidence="10 11">
    <name type="scientific">Oharaeibacter diazotrophicus</name>
    <dbReference type="NCBI Taxonomy" id="1920512"/>
    <lineage>
        <taxon>Bacteria</taxon>
        <taxon>Pseudomonadati</taxon>
        <taxon>Pseudomonadota</taxon>
        <taxon>Alphaproteobacteria</taxon>
        <taxon>Hyphomicrobiales</taxon>
        <taxon>Pleomorphomonadaceae</taxon>
        <taxon>Oharaeibacter</taxon>
    </lineage>
</organism>
<evidence type="ECO:0000313" key="11">
    <source>
        <dbReference type="Proteomes" id="UP000294547"/>
    </source>
</evidence>
<feature type="domain" description="MobA-like NTP transferase" evidence="9">
    <location>
        <begin position="10"/>
        <end position="160"/>
    </location>
</feature>
<name>A0A4R6RIH4_9HYPH</name>
<evidence type="ECO:0000256" key="1">
    <source>
        <dbReference type="ARBA" id="ARBA00022490"/>
    </source>
</evidence>
<dbReference type="GO" id="GO:0061603">
    <property type="term" value="F:molybdenum cofactor guanylyltransferase activity"/>
    <property type="evidence" value="ECO:0007669"/>
    <property type="project" value="UniProtKB-EC"/>
</dbReference>
<dbReference type="AlphaFoldDB" id="A0A4R6RIH4"/>
<dbReference type="OrthoDB" id="9788394at2"/>
<evidence type="ECO:0000259" key="9">
    <source>
        <dbReference type="Pfam" id="PF12804"/>
    </source>
</evidence>
<dbReference type="PANTHER" id="PTHR19136:SF81">
    <property type="entry name" value="MOLYBDENUM COFACTOR GUANYLYLTRANSFERASE"/>
    <property type="match status" value="1"/>
</dbReference>
<evidence type="ECO:0000256" key="6">
    <source>
        <dbReference type="ARBA" id="ARBA00023134"/>
    </source>
</evidence>
<dbReference type="InterPro" id="IPR025877">
    <property type="entry name" value="MobA-like_NTP_Trfase"/>
</dbReference>
<evidence type="ECO:0000256" key="3">
    <source>
        <dbReference type="ARBA" id="ARBA00022723"/>
    </source>
</evidence>
<feature type="binding site" evidence="8">
    <location>
        <position position="107"/>
    </location>
    <ligand>
        <name>Mg(2+)</name>
        <dbReference type="ChEBI" id="CHEBI:18420"/>
    </ligand>
</feature>
<evidence type="ECO:0000256" key="5">
    <source>
        <dbReference type="ARBA" id="ARBA00022842"/>
    </source>
</evidence>
<comment type="cofactor">
    <cofactor evidence="8">
        <name>Mg(2+)</name>
        <dbReference type="ChEBI" id="CHEBI:18420"/>
    </cofactor>
</comment>
<keyword evidence="5 8" id="KW-0460">Magnesium</keyword>
<keyword evidence="3 8" id="KW-0479">Metal-binding</keyword>
<evidence type="ECO:0000313" key="10">
    <source>
        <dbReference type="EMBL" id="TDP86210.1"/>
    </source>
</evidence>
<dbReference type="EC" id="2.7.7.77" evidence="8"/>
<dbReference type="GO" id="GO:1902758">
    <property type="term" value="P:bis(molybdopterin guanine dinucleotide)molybdenum biosynthetic process"/>
    <property type="evidence" value="ECO:0007669"/>
    <property type="project" value="TreeGrafter"/>
</dbReference>
<dbReference type="GO" id="GO:0005525">
    <property type="term" value="F:GTP binding"/>
    <property type="evidence" value="ECO:0007669"/>
    <property type="project" value="UniProtKB-UniRule"/>
</dbReference>
<comment type="subcellular location">
    <subcellularLocation>
        <location evidence="8">Cytoplasm</location>
    </subcellularLocation>
</comment>
<comment type="function">
    <text evidence="8">Transfers a GMP moiety from GTP to Mo-molybdopterin (Mo-MPT) cofactor (Moco or molybdenum cofactor) to form Mo-molybdopterin guanine dinucleotide (Mo-MGD) cofactor.</text>
</comment>
<keyword evidence="7 8" id="KW-0501">Molybdenum cofactor biosynthesis</keyword>
<dbReference type="CDD" id="cd02503">
    <property type="entry name" value="MobA"/>
    <property type="match status" value="1"/>
</dbReference>
<evidence type="ECO:0000256" key="8">
    <source>
        <dbReference type="HAMAP-Rule" id="MF_00316"/>
    </source>
</evidence>
<keyword evidence="11" id="KW-1185">Reference proteome</keyword>
<dbReference type="Proteomes" id="UP000294547">
    <property type="component" value="Unassembled WGS sequence"/>
</dbReference>
<reference evidence="10 11" key="1">
    <citation type="submission" date="2019-03" db="EMBL/GenBank/DDBJ databases">
        <title>Genomic Encyclopedia of Type Strains, Phase IV (KMG-IV): sequencing the most valuable type-strain genomes for metagenomic binning, comparative biology and taxonomic classification.</title>
        <authorList>
            <person name="Goeker M."/>
        </authorList>
    </citation>
    <scope>NUCLEOTIDE SEQUENCE [LARGE SCALE GENOMIC DNA]</scope>
    <source>
        <strain evidence="10 11">DSM 102969</strain>
    </source>
</reference>
<comment type="caution">
    <text evidence="8">Lacks conserved residue(s) required for the propagation of feature annotation.</text>
</comment>
<comment type="domain">
    <text evidence="8">The N-terminal domain determines nucleotide recognition and specific binding, while the C-terminal domain determines the specific binding to the target protein.</text>
</comment>
<feature type="binding site" evidence="8">
    <location>
        <position position="107"/>
    </location>
    <ligand>
        <name>GTP</name>
        <dbReference type="ChEBI" id="CHEBI:37565"/>
    </ligand>
</feature>
<keyword evidence="10" id="KW-0548">Nucleotidyltransferase</keyword>
<dbReference type="InterPro" id="IPR013482">
    <property type="entry name" value="Molybde_CF_guanTrfase"/>
</dbReference>
<keyword evidence="6 8" id="KW-0342">GTP-binding</keyword>
<evidence type="ECO:0000256" key="4">
    <source>
        <dbReference type="ARBA" id="ARBA00022741"/>
    </source>
</evidence>
<dbReference type="HAMAP" id="MF_00316">
    <property type="entry name" value="MobA"/>
    <property type="match status" value="1"/>
</dbReference>
<feature type="binding site" evidence="8">
    <location>
        <begin position="13"/>
        <end position="15"/>
    </location>
    <ligand>
        <name>GTP</name>
        <dbReference type="ChEBI" id="CHEBI:37565"/>
    </ligand>
</feature>
<sequence>MAHDGDAVVGCILAGGRSSRFGGGDKCLAMLGGVSLLDRVAATLAPQVGAMVLSANGDPARFARHGLPVLPDGVGDFAGPLAGLLAALDFAATERPDAAFVATVAADTPFFPDVLVDALLDEAAGRNTVAVAASESGRQPVFALVPVALREDLRAFLAAGATLKVGAFLDRHAPAVVRFPPLRLGDVLVDPFFNVNTTADLDAARTVAALIDSARTE</sequence>
<evidence type="ECO:0000256" key="2">
    <source>
        <dbReference type="ARBA" id="ARBA00022679"/>
    </source>
</evidence>
<comment type="subunit">
    <text evidence="8">Monomer.</text>
</comment>
<comment type="catalytic activity">
    <reaction evidence="8">
        <text>Mo-molybdopterin + GTP + H(+) = Mo-molybdopterin guanine dinucleotide + diphosphate</text>
        <dbReference type="Rhea" id="RHEA:34243"/>
        <dbReference type="ChEBI" id="CHEBI:15378"/>
        <dbReference type="ChEBI" id="CHEBI:33019"/>
        <dbReference type="ChEBI" id="CHEBI:37565"/>
        <dbReference type="ChEBI" id="CHEBI:71302"/>
        <dbReference type="ChEBI" id="CHEBI:71310"/>
        <dbReference type="EC" id="2.7.7.77"/>
    </reaction>
</comment>
<dbReference type="GO" id="GO:0046872">
    <property type="term" value="F:metal ion binding"/>
    <property type="evidence" value="ECO:0007669"/>
    <property type="project" value="UniProtKB-KW"/>
</dbReference>
<keyword evidence="1 8" id="KW-0963">Cytoplasm</keyword>
<dbReference type="NCBIfam" id="TIGR02665">
    <property type="entry name" value="molyb_mobA"/>
    <property type="match status" value="1"/>
</dbReference>
<dbReference type="SUPFAM" id="SSF53448">
    <property type="entry name" value="Nucleotide-diphospho-sugar transferases"/>
    <property type="match status" value="1"/>
</dbReference>
<evidence type="ECO:0000256" key="7">
    <source>
        <dbReference type="ARBA" id="ARBA00023150"/>
    </source>
</evidence>
<proteinExistence type="inferred from homology"/>
<feature type="binding site" evidence="8">
    <location>
        <position position="72"/>
    </location>
    <ligand>
        <name>GTP</name>
        <dbReference type="ChEBI" id="CHEBI:37565"/>
    </ligand>
</feature>
<accession>A0A4R6RIH4</accession>
<keyword evidence="2 8" id="KW-0808">Transferase</keyword>
<dbReference type="InterPro" id="IPR029044">
    <property type="entry name" value="Nucleotide-diphossugar_trans"/>
</dbReference>
<comment type="caution">
    <text evidence="10">The sequence shown here is derived from an EMBL/GenBank/DDBJ whole genome shotgun (WGS) entry which is preliminary data.</text>
</comment>
<gene>
    <name evidence="8" type="primary">mobA</name>
    <name evidence="10" type="ORF">EDD54_0078</name>
</gene>